<proteinExistence type="predicted"/>
<dbReference type="Proteomes" id="UP001470230">
    <property type="component" value="Unassembled WGS sequence"/>
</dbReference>
<evidence type="ECO:0000313" key="1">
    <source>
        <dbReference type="EMBL" id="KAK8850257.1"/>
    </source>
</evidence>
<comment type="caution">
    <text evidence="1">The sequence shown here is derived from an EMBL/GenBank/DDBJ whole genome shotgun (WGS) entry which is preliminary data.</text>
</comment>
<protein>
    <submittedName>
        <fullName evidence="1">Uncharacterized protein</fullName>
    </submittedName>
</protein>
<keyword evidence="2" id="KW-1185">Reference proteome</keyword>
<name>A0ABR2HP12_9EUKA</name>
<gene>
    <name evidence="1" type="ORF">M9Y10_018385</name>
</gene>
<accession>A0ABR2HP12</accession>
<dbReference type="EMBL" id="JAPFFF010000024">
    <property type="protein sequence ID" value="KAK8850257.1"/>
    <property type="molecule type" value="Genomic_DNA"/>
</dbReference>
<organism evidence="1 2">
    <name type="scientific">Tritrichomonas musculus</name>
    <dbReference type="NCBI Taxonomy" id="1915356"/>
    <lineage>
        <taxon>Eukaryota</taxon>
        <taxon>Metamonada</taxon>
        <taxon>Parabasalia</taxon>
        <taxon>Tritrichomonadida</taxon>
        <taxon>Tritrichomonadidae</taxon>
        <taxon>Tritrichomonas</taxon>
    </lineage>
</organism>
<sequence>MTEKRSMIKHDQSLIISHSNPILINTYAKAHFIIYFTYPNHYRSWMWPKRTSKSFLKSNFKACNQLHISGAIKSFKRTNSICSKFEEWLKRCNYSTTSKF</sequence>
<evidence type="ECO:0000313" key="2">
    <source>
        <dbReference type="Proteomes" id="UP001470230"/>
    </source>
</evidence>
<reference evidence="1 2" key="1">
    <citation type="submission" date="2024-04" db="EMBL/GenBank/DDBJ databases">
        <title>Tritrichomonas musculus Genome.</title>
        <authorList>
            <person name="Alves-Ferreira E."/>
            <person name="Grigg M."/>
            <person name="Lorenzi H."/>
            <person name="Galac M."/>
        </authorList>
    </citation>
    <scope>NUCLEOTIDE SEQUENCE [LARGE SCALE GENOMIC DNA]</scope>
    <source>
        <strain evidence="1 2">EAF2021</strain>
    </source>
</reference>